<dbReference type="AlphaFoldDB" id="A0A835QQV5"/>
<name>A0A835QQV5_VANPL</name>
<reference evidence="1 2" key="1">
    <citation type="journal article" date="2020" name="Nat. Food">
        <title>A phased Vanilla planifolia genome enables genetic improvement of flavour and production.</title>
        <authorList>
            <person name="Hasing T."/>
            <person name="Tang H."/>
            <person name="Brym M."/>
            <person name="Khazi F."/>
            <person name="Huang T."/>
            <person name="Chambers A.H."/>
        </authorList>
    </citation>
    <scope>NUCLEOTIDE SEQUENCE [LARGE SCALE GENOMIC DNA]</scope>
    <source>
        <tissue evidence="1">Leaf</tissue>
    </source>
</reference>
<organism evidence="1 2">
    <name type="scientific">Vanilla planifolia</name>
    <name type="common">Vanilla</name>
    <dbReference type="NCBI Taxonomy" id="51239"/>
    <lineage>
        <taxon>Eukaryota</taxon>
        <taxon>Viridiplantae</taxon>
        <taxon>Streptophyta</taxon>
        <taxon>Embryophyta</taxon>
        <taxon>Tracheophyta</taxon>
        <taxon>Spermatophyta</taxon>
        <taxon>Magnoliopsida</taxon>
        <taxon>Liliopsida</taxon>
        <taxon>Asparagales</taxon>
        <taxon>Orchidaceae</taxon>
        <taxon>Vanilloideae</taxon>
        <taxon>Vanilleae</taxon>
        <taxon>Vanilla</taxon>
    </lineage>
</organism>
<evidence type="ECO:0000313" key="1">
    <source>
        <dbReference type="EMBL" id="KAG0474705.1"/>
    </source>
</evidence>
<dbReference type="EMBL" id="JADCNM010000007">
    <property type="protein sequence ID" value="KAG0474705.1"/>
    <property type="molecule type" value="Genomic_DNA"/>
</dbReference>
<accession>A0A835QQV5</accession>
<sequence>MISPSSGLESASESTAATSSQCNALKYFLKQLCHGTESRTMTKPVGLRMRSISISRSSTLHPSSQCGDDIPCMKEIVSIGGRLRMIHTCKGLRSFDRPGLIRLEPYKKW</sequence>
<protein>
    <submittedName>
        <fullName evidence="1">Uncharacterized protein</fullName>
    </submittedName>
</protein>
<proteinExistence type="predicted"/>
<comment type="caution">
    <text evidence="1">The sequence shown here is derived from an EMBL/GenBank/DDBJ whole genome shotgun (WGS) entry which is preliminary data.</text>
</comment>
<dbReference type="Proteomes" id="UP000639772">
    <property type="component" value="Chromosome 7"/>
</dbReference>
<gene>
    <name evidence="1" type="ORF">HPP92_014391</name>
</gene>
<evidence type="ECO:0000313" key="2">
    <source>
        <dbReference type="Proteomes" id="UP000639772"/>
    </source>
</evidence>